<gene>
    <name evidence="2" type="ORF">L873DRAFT_1812808</name>
</gene>
<accession>A0A3N4JB77</accession>
<dbReference type="EMBL" id="ML120425">
    <property type="protein sequence ID" value="RPA95485.1"/>
    <property type="molecule type" value="Genomic_DNA"/>
</dbReference>
<dbReference type="AlphaFoldDB" id="A0A3N4JB77"/>
<evidence type="ECO:0000313" key="3">
    <source>
        <dbReference type="Proteomes" id="UP000276215"/>
    </source>
</evidence>
<sequence length="170" mass="18241">MKTDAPDTTVPKNTKILTISSKATNGLHQNVESSPEVMSAAQLLINAVGAALNADSGATVITITTSSITTNAPRKCAPRNIPQCPPRRSLRVLAAAKESSKDEPTITSTRKEKQKREPAKAVPGPNSPIIKPKARAGIKKQTAKQRKGKGSEEKSQRSLNPRPRRRSFGQ</sequence>
<dbReference type="Proteomes" id="UP000276215">
    <property type="component" value="Unassembled WGS sequence"/>
</dbReference>
<evidence type="ECO:0000313" key="2">
    <source>
        <dbReference type="EMBL" id="RPA95485.1"/>
    </source>
</evidence>
<feature type="compositionally biased region" description="Basic and acidic residues" evidence="1">
    <location>
        <begin position="98"/>
        <end position="119"/>
    </location>
</feature>
<name>A0A3N4JB77_9PEZI</name>
<keyword evidence="3" id="KW-1185">Reference proteome</keyword>
<proteinExistence type="predicted"/>
<evidence type="ECO:0000256" key="1">
    <source>
        <dbReference type="SAM" id="MobiDB-lite"/>
    </source>
</evidence>
<protein>
    <submittedName>
        <fullName evidence="2">Uncharacterized protein</fullName>
    </submittedName>
</protein>
<organism evidence="2 3">
    <name type="scientific">Choiromyces venosus 120613-1</name>
    <dbReference type="NCBI Taxonomy" id="1336337"/>
    <lineage>
        <taxon>Eukaryota</taxon>
        <taxon>Fungi</taxon>
        <taxon>Dikarya</taxon>
        <taxon>Ascomycota</taxon>
        <taxon>Pezizomycotina</taxon>
        <taxon>Pezizomycetes</taxon>
        <taxon>Pezizales</taxon>
        <taxon>Tuberaceae</taxon>
        <taxon>Choiromyces</taxon>
    </lineage>
</organism>
<feature type="region of interest" description="Disordered" evidence="1">
    <location>
        <begin position="94"/>
        <end position="170"/>
    </location>
</feature>
<feature type="compositionally biased region" description="Basic residues" evidence="1">
    <location>
        <begin position="132"/>
        <end position="148"/>
    </location>
</feature>
<reference evidence="2 3" key="1">
    <citation type="journal article" date="2018" name="Nat. Ecol. Evol.">
        <title>Pezizomycetes genomes reveal the molecular basis of ectomycorrhizal truffle lifestyle.</title>
        <authorList>
            <person name="Murat C."/>
            <person name="Payen T."/>
            <person name="Noel B."/>
            <person name="Kuo A."/>
            <person name="Morin E."/>
            <person name="Chen J."/>
            <person name="Kohler A."/>
            <person name="Krizsan K."/>
            <person name="Balestrini R."/>
            <person name="Da Silva C."/>
            <person name="Montanini B."/>
            <person name="Hainaut M."/>
            <person name="Levati E."/>
            <person name="Barry K.W."/>
            <person name="Belfiori B."/>
            <person name="Cichocki N."/>
            <person name="Clum A."/>
            <person name="Dockter R.B."/>
            <person name="Fauchery L."/>
            <person name="Guy J."/>
            <person name="Iotti M."/>
            <person name="Le Tacon F."/>
            <person name="Lindquist E.A."/>
            <person name="Lipzen A."/>
            <person name="Malagnac F."/>
            <person name="Mello A."/>
            <person name="Molinier V."/>
            <person name="Miyauchi S."/>
            <person name="Poulain J."/>
            <person name="Riccioni C."/>
            <person name="Rubini A."/>
            <person name="Sitrit Y."/>
            <person name="Splivallo R."/>
            <person name="Traeger S."/>
            <person name="Wang M."/>
            <person name="Zifcakova L."/>
            <person name="Wipf D."/>
            <person name="Zambonelli A."/>
            <person name="Paolocci F."/>
            <person name="Nowrousian M."/>
            <person name="Ottonello S."/>
            <person name="Baldrian P."/>
            <person name="Spatafora J.W."/>
            <person name="Henrissat B."/>
            <person name="Nagy L.G."/>
            <person name="Aury J.M."/>
            <person name="Wincker P."/>
            <person name="Grigoriev I.V."/>
            <person name="Bonfante P."/>
            <person name="Martin F.M."/>
        </authorList>
    </citation>
    <scope>NUCLEOTIDE SEQUENCE [LARGE SCALE GENOMIC DNA]</scope>
    <source>
        <strain evidence="2 3">120613-1</strain>
    </source>
</reference>